<reference evidence="1 2" key="1">
    <citation type="submission" date="2016-10" db="EMBL/GenBank/DDBJ databases">
        <authorList>
            <person name="de Groot N.N."/>
        </authorList>
    </citation>
    <scope>NUCLEOTIDE SEQUENCE [LARGE SCALE GENOMIC DNA]</scope>
    <source>
        <strain evidence="1 2">CGMCC 1.5337</strain>
    </source>
</reference>
<dbReference type="RefSeq" id="WP_089669268.1">
    <property type="nucleotide sequence ID" value="NZ_FOJA01000001.1"/>
</dbReference>
<protein>
    <submittedName>
        <fullName evidence="1">SatD family (SatD)</fullName>
    </submittedName>
</protein>
<dbReference type="OrthoDB" id="192419at2157"/>
<dbReference type="InterPro" id="IPR032580">
    <property type="entry name" value="SatD"/>
</dbReference>
<keyword evidence="2" id="KW-1185">Reference proteome</keyword>
<dbReference type="AlphaFoldDB" id="A0A1I0PWB0"/>
<evidence type="ECO:0000313" key="2">
    <source>
        <dbReference type="Proteomes" id="UP000198518"/>
    </source>
</evidence>
<dbReference type="Pfam" id="PF16264">
    <property type="entry name" value="SatD"/>
    <property type="match status" value="1"/>
</dbReference>
<proteinExistence type="predicted"/>
<organism evidence="1 2">
    <name type="scientific">Halobacterium jilantaiense</name>
    <dbReference type="NCBI Taxonomy" id="355548"/>
    <lineage>
        <taxon>Archaea</taxon>
        <taxon>Methanobacteriati</taxon>
        <taxon>Methanobacteriota</taxon>
        <taxon>Stenosarchaea group</taxon>
        <taxon>Halobacteria</taxon>
        <taxon>Halobacteriales</taxon>
        <taxon>Halobacteriaceae</taxon>
        <taxon>Halobacterium</taxon>
    </lineage>
</organism>
<evidence type="ECO:0000313" key="1">
    <source>
        <dbReference type="EMBL" id="SEW18679.1"/>
    </source>
</evidence>
<dbReference type="EMBL" id="FOJA01000001">
    <property type="protein sequence ID" value="SEW18679.1"/>
    <property type="molecule type" value="Genomic_DNA"/>
</dbReference>
<gene>
    <name evidence="1" type="ORF">SAMN04487945_2021</name>
</gene>
<sequence>MSPSESSGSYVVVGDVVGSRAIDDRDTFGRALDDALATVNHQYAGSVRADVVTVKGVDEVAGVLDHPRDVYGVVKTVHDEIHPDQVRFGVAHGAIDVNPDSADVTTMDGPAFHHANELLEWVERRGSLFAFEGRYPAVDGLVSSTVNLILTLREDWTDPQFEAVRARERASSQQEAADQLDIGQQTVSDRLQRAHWNRVTQAEDTVREILAGYEDGS</sequence>
<name>A0A1I0PWB0_9EURY</name>
<accession>A0A1I0PWB0</accession>
<dbReference type="STRING" id="355548.SAMN04487945_2021"/>
<dbReference type="Proteomes" id="UP000198518">
    <property type="component" value="Unassembled WGS sequence"/>
</dbReference>